<evidence type="ECO:0000313" key="3">
    <source>
        <dbReference type="Proteomes" id="UP001341840"/>
    </source>
</evidence>
<name>A0ABU6Q5S0_9FABA</name>
<feature type="compositionally biased region" description="Basic and acidic residues" evidence="1">
    <location>
        <begin position="1"/>
        <end position="12"/>
    </location>
</feature>
<feature type="region of interest" description="Disordered" evidence="1">
    <location>
        <begin position="1"/>
        <end position="39"/>
    </location>
</feature>
<evidence type="ECO:0000256" key="1">
    <source>
        <dbReference type="SAM" id="MobiDB-lite"/>
    </source>
</evidence>
<organism evidence="2 3">
    <name type="scientific">Stylosanthes scabra</name>
    <dbReference type="NCBI Taxonomy" id="79078"/>
    <lineage>
        <taxon>Eukaryota</taxon>
        <taxon>Viridiplantae</taxon>
        <taxon>Streptophyta</taxon>
        <taxon>Embryophyta</taxon>
        <taxon>Tracheophyta</taxon>
        <taxon>Spermatophyta</taxon>
        <taxon>Magnoliopsida</taxon>
        <taxon>eudicotyledons</taxon>
        <taxon>Gunneridae</taxon>
        <taxon>Pentapetalae</taxon>
        <taxon>rosids</taxon>
        <taxon>fabids</taxon>
        <taxon>Fabales</taxon>
        <taxon>Fabaceae</taxon>
        <taxon>Papilionoideae</taxon>
        <taxon>50 kb inversion clade</taxon>
        <taxon>dalbergioids sensu lato</taxon>
        <taxon>Dalbergieae</taxon>
        <taxon>Pterocarpus clade</taxon>
        <taxon>Stylosanthes</taxon>
    </lineage>
</organism>
<sequence length="164" mass="18439">MENPRKERHGEATPEMPLAPQQMPSPSQPHQPNIASSSIDPDFPSLPRFRLCSVKLFSSLLLCSCCCEKRECEDGGVESGERFGFFNGNKSEDNNMNDFEVVVEATMVAARAYRGKMKKFSLMSWSNCVNHCLLFRYVLTPNDMKARDPRCQAPIVLPAINCAF</sequence>
<protein>
    <submittedName>
        <fullName evidence="2">Uncharacterized protein</fullName>
    </submittedName>
</protein>
<dbReference type="Proteomes" id="UP001341840">
    <property type="component" value="Unassembled WGS sequence"/>
</dbReference>
<comment type="caution">
    <text evidence="2">The sequence shown here is derived from an EMBL/GenBank/DDBJ whole genome shotgun (WGS) entry which is preliminary data.</text>
</comment>
<evidence type="ECO:0000313" key="2">
    <source>
        <dbReference type="EMBL" id="MED6107199.1"/>
    </source>
</evidence>
<proteinExistence type="predicted"/>
<accession>A0ABU6Q5S0</accession>
<keyword evidence="3" id="KW-1185">Reference proteome</keyword>
<dbReference type="EMBL" id="JASCZI010000029">
    <property type="protein sequence ID" value="MED6107199.1"/>
    <property type="molecule type" value="Genomic_DNA"/>
</dbReference>
<feature type="compositionally biased region" description="Low complexity" evidence="1">
    <location>
        <begin position="20"/>
        <end position="32"/>
    </location>
</feature>
<reference evidence="2 3" key="1">
    <citation type="journal article" date="2023" name="Plants (Basel)">
        <title>Bridging the Gap: Combining Genomics and Transcriptomics Approaches to Understand Stylosanthes scabra, an Orphan Legume from the Brazilian Caatinga.</title>
        <authorList>
            <person name="Ferreira-Neto J.R.C."/>
            <person name="da Silva M.D."/>
            <person name="Binneck E."/>
            <person name="de Melo N.F."/>
            <person name="da Silva R.H."/>
            <person name="de Melo A.L.T.M."/>
            <person name="Pandolfi V."/>
            <person name="Bustamante F.O."/>
            <person name="Brasileiro-Vidal A.C."/>
            <person name="Benko-Iseppon A.M."/>
        </authorList>
    </citation>
    <scope>NUCLEOTIDE SEQUENCE [LARGE SCALE GENOMIC DNA]</scope>
    <source>
        <tissue evidence="2">Leaves</tissue>
    </source>
</reference>
<gene>
    <name evidence="2" type="ORF">PIB30_011769</name>
</gene>